<dbReference type="GO" id="GO:0042427">
    <property type="term" value="P:serotonin biosynthetic process"/>
    <property type="evidence" value="ECO:0007669"/>
    <property type="project" value="TreeGrafter"/>
</dbReference>
<dbReference type="Gene3D" id="3.40.640.10">
    <property type="entry name" value="Type I PLP-dependent aspartate aminotransferase-like (Major domain)"/>
    <property type="match status" value="1"/>
</dbReference>
<dbReference type="InterPro" id="IPR021115">
    <property type="entry name" value="Pyridoxal-P_BS"/>
</dbReference>
<comment type="subunit">
    <text evidence="3">Homodimer.</text>
</comment>
<dbReference type="PROSITE" id="PS00392">
    <property type="entry name" value="DDC_GAD_HDC_YDC"/>
    <property type="match status" value="1"/>
</dbReference>
<dbReference type="EMBL" id="VXIV02001960">
    <property type="protein sequence ID" value="KAF6028349.1"/>
    <property type="molecule type" value="Genomic_DNA"/>
</dbReference>
<evidence type="ECO:0000256" key="6">
    <source>
        <dbReference type="ARBA" id="ARBA00022898"/>
    </source>
</evidence>
<dbReference type="Gene3D" id="1.20.1340.10">
    <property type="entry name" value="dopa decarboxylase, N-terminal domain"/>
    <property type="match status" value="1"/>
</dbReference>
<comment type="caution">
    <text evidence="13">The sequence shown here is derived from an EMBL/GenBank/DDBJ whole genome shotgun (WGS) entry which is preliminary data.</text>
</comment>
<protein>
    <recommendedName>
        <fullName evidence="9">Aromatic-L-amino-acid decarboxylase</fullName>
        <ecNumber evidence="8">4.1.1.28</ecNumber>
    </recommendedName>
    <alternativeName>
        <fullName evidence="10">DOPA decarboxylase</fullName>
    </alternativeName>
</protein>
<evidence type="ECO:0000313" key="13">
    <source>
        <dbReference type="EMBL" id="KAF6028349.1"/>
    </source>
</evidence>
<comment type="similarity">
    <text evidence="2 12">Belongs to the group II decarboxylase family.</text>
</comment>
<dbReference type="Pfam" id="PF00282">
    <property type="entry name" value="Pyridoxal_deC"/>
    <property type="match status" value="2"/>
</dbReference>
<dbReference type="SUPFAM" id="SSF53383">
    <property type="entry name" value="PLP-dependent transferases"/>
    <property type="match status" value="1"/>
</dbReference>
<reference evidence="13" key="1">
    <citation type="submission" date="2020-06" db="EMBL/GenBank/DDBJ databases">
        <title>Draft genome of Bugula neritina, a colonial animal packing powerful symbionts and potential medicines.</title>
        <authorList>
            <person name="Rayko M."/>
        </authorList>
    </citation>
    <scope>NUCLEOTIDE SEQUENCE [LARGE SCALE GENOMIC DNA]</scope>
    <source>
        <strain evidence="13">Kwan_BN1</strain>
    </source>
</reference>
<sequence length="273" mass="31163">MDSAALTRDGKDMLEYIAKFWDTLRERKPLHNVTPGYLTAPGVLPDRPPDEPEELKDVLADIDKYIMPGMTQWNHPHFFAYFPSSCSYPSIVADMLCSAVACIGFTWGTASEATLVALLAARNVATIGTTSVCSYDNLKELGEVCAKENLWLHIDAAYAGNSIICPEYRYLIDGVELADSYNFNPHKWMMTNFDCSAMWFKDCHLVANAFNVDPLYLQHKHDNEVIDFRHLQIPLGRRFRSLKLWFGFRLLGVKALQENIRTQIALAKEFERW</sequence>
<proteinExistence type="inferred from homology"/>
<gene>
    <name evidence="13" type="ORF">EB796_013349</name>
</gene>
<keyword evidence="5" id="KW-0210">Decarboxylase</keyword>
<dbReference type="GO" id="GO:0006520">
    <property type="term" value="P:amino acid metabolic process"/>
    <property type="evidence" value="ECO:0007669"/>
    <property type="project" value="InterPro"/>
</dbReference>
<comment type="cofactor">
    <cofactor evidence="1 11 12">
        <name>pyridoxal 5'-phosphate</name>
        <dbReference type="ChEBI" id="CHEBI:597326"/>
    </cofactor>
</comment>
<evidence type="ECO:0000256" key="1">
    <source>
        <dbReference type="ARBA" id="ARBA00001933"/>
    </source>
</evidence>
<evidence type="ECO:0000256" key="11">
    <source>
        <dbReference type="PIRSR" id="PIRSR602129-50"/>
    </source>
</evidence>
<dbReference type="GO" id="GO:0005737">
    <property type="term" value="C:cytoplasm"/>
    <property type="evidence" value="ECO:0007669"/>
    <property type="project" value="TreeGrafter"/>
</dbReference>
<dbReference type="PANTHER" id="PTHR11999:SF167">
    <property type="entry name" value="AROMATIC-L-AMINO-ACID DECARBOXYLASE"/>
    <property type="match status" value="1"/>
</dbReference>
<evidence type="ECO:0000256" key="2">
    <source>
        <dbReference type="ARBA" id="ARBA00009533"/>
    </source>
</evidence>
<dbReference type="InterPro" id="IPR002129">
    <property type="entry name" value="PyrdxlP-dep_de-COase"/>
</dbReference>
<dbReference type="GO" id="GO:0004058">
    <property type="term" value="F:aromatic-L-amino-acid decarboxylase activity"/>
    <property type="evidence" value="ECO:0007669"/>
    <property type="project" value="UniProtKB-EC"/>
</dbReference>
<dbReference type="Proteomes" id="UP000593567">
    <property type="component" value="Unassembled WGS sequence"/>
</dbReference>
<dbReference type="OrthoDB" id="639767at2759"/>
<evidence type="ECO:0000256" key="10">
    <source>
        <dbReference type="ARBA" id="ARBA00041275"/>
    </source>
</evidence>
<evidence type="ECO:0000256" key="4">
    <source>
        <dbReference type="ARBA" id="ARBA00022584"/>
    </source>
</evidence>
<dbReference type="InterPro" id="IPR015424">
    <property type="entry name" value="PyrdxlP-dep_Trfase"/>
</dbReference>
<dbReference type="GO" id="GO:0042423">
    <property type="term" value="P:catecholamine biosynthetic process"/>
    <property type="evidence" value="ECO:0007669"/>
    <property type="project" value="UniProtKB-KW"/>
</dbReference>
<feature type="modified residue" description="N6-(pyridoxal phosphate)lysine" evidence="11">
    <location>
        <position position="187"/>
    </location>
</feature>
<dbReference type="InterPro" id="IPR010977">
    <property type="entry name" value="Aromatic_deC"/>
</dbReference>
<keyword evidence="6 11" id="KW-0663">Pyridoxal phosphate</keyword>
<name>A0A7J7JPT1_BUGNE</name>
<evidence type="ECO:0000256" key="7">
    <source>
        <dbReference type="ARBA" id="ARBA00023239"/>
    </source>
</evidence>
<dbReference type="PANTHER" id="PTHR11999">
    <property type="entry name" value="GROUP II PYRIDOXAL-5-PHOSPHATE DECARBOXYLASE"/>
    <property type="match status" value="1"/>
</dbReference>
<accession>A0A7J7JPT1</accession>
<evidence type="ECO:0000256" key="3">
    <source>
        <dbReference type="ARBA" id="ARBA00011738"/>
    </source>
</evidence>
<keyword evidence="7 12" id="KW-0456">Lyase</keyword>
<dbReference type="GO" id="GO:0030170">
    <property type="term" value="F:pyridoxal phosphate binding"/>
    <property type="evidence" value="ECO:0007669"/>
    <property type="project" value="InterPro"/>
</dbReference>
<dbReference type="EC" id="4.1.1.28" evidence="8"/>
<evidence type="ECO:0000256" key="5">
    <source>
        <dbReference type="ARBA" id="ARBA00022793"/>
    </source>
</evidence>
<dbReference type="GO" id="GO:0019752">
    <property type="term" value="P:carboxylic acid metabolic process"/>
    <property type="evidence" value="ECO:0007669"/>
    <property type="project" value="InterPro"/>
</dbReference>
<dbReference type="AlphaFoldDB" id="A0A7J7JPT1"/>
<evidence type="ECO:0000256" key="8">
    <source>
        <dbReference type="ARBA" id="ARBA00038886"/>
    </source>
</evidence>
<evidence type="ECO:0000313" key="14">
    <source>
        <dbReference type="Proteomes" id="UP000593567"/>
    </source>
</evidence>
<organism evidence="13 14">
    <name type="scientific">Bugula neritina</name>
    <name type="common">Brown bryozoan</name>
    <name type="synonym">Sertularia neritina</name>
    <dbReference type="NCBI Taxonomy" id="10212"/>
    <lineage>
        <taxon>Eukaryota</taxon>
        <taxon>Metazoa</taxon>
        <taxon>Spiralia</taxon>
        <taxon>Lophotrochozoa</taxon>
        <taxon>Bryozoa</taxon>
        <taxon>Gymnolaemata</taxon>
        <taxon>Cheilostomatida</taxon>
        <taxon>Flustrina</taxon>
        <taxon>Buguloidea</taxon>
        <taxon>Bugulidae</taxon>
        <taxon>Bugula</taxon>
    </lineage>
</organism>
<keyword evidence="14" id="KW-1185">Reference proteome</keyword>
<dbReference type="PRINTS" id="PR00800">
    <property type="entry name" value="YHDCRBOXLASE"/>
</dbReference>
<keyword evidence="4" id="KW-0127">Catecholamine biosynthesis</keyword>
<evidence type="ECO:0000256" key="9">
    <source>
        <dbReference type="ARBA" id="ARBA00040968"/>
    </source>
</evidence>
<evidence type="ECO:0000256" key="12">
    <source>
        <dbReference type="RuleBase" id="RU000382"/>
    </source>
</evidence>
<dbReference type="InterPro" id="IPR015421">
    <property type="entry name" value="PyrdxlP-dep_Trfase_major"/>
</dbReference>